<evidence type="ECO:0000313" key="2">
    <source>
        <dbReference type="Proteomes" id="UP000605427"/>
    </source>
</evidence>
<organism evidence="1 2">
    <name type="scientific">Saccharibacillus endophyticus</name>
    <dbReference type="NCBI Taxonomy" id="2060666"/>
    <lineage>
        <taxon>Bacteria</taxon>
        <taxon>Bacillati</taxon>
        <taxon>Bacillota</taxon>
        <taxon>Bacilli</taxon>
        <taxon>Bacillales</taxon>
        <taxon>Paenibacillaceae</taxon>
        <taxon>Saccharibacillus</taxon>
    </lineage>
</organism>
<evidence type="ECO:0000313" key="1">
    <source>
        <dbReference type="EMBL" id="GGH70637.1"/>
    </source>
</evidence>
<dbReference type="SUPFAM" id="SSF69318">
    <property type="entry name" value="Integrin alpha N-terminal domain"/>
    <property type="match status" value="1"/>
</dbReference>
<dbReference type="EMBL" id="BMDD01000001">
    <property type="protein sequence ID" value="GGH70637.1"/>
    <property type="molecule type" value="Genomic_DNA"/>
</dbReference>
<proteinExistence type="predicted"/>
<name>A0ABQ1ZLN6_9BACL</name>
<dbReference type="Proteomes" id="UP000605427">
    <property type="component" value="Unassembled WGS sequence"/>
</dbReference>
<protein>
    <recommendedName>
        <fullName evidence="3">VCBS repeat-containing protein</fullName>
    </recommendedName>
</protein>
<dbReference type="InterPro" id="IPR028994">
    <property type="entry name" value="Integrin_alpha_N"/>
</dbReference>
<evidence type="ECO:0008006" key="3">
    <source>
        <dbReference type="Google" id="ProtNLM"/>
    </source>
</evidence>
<reference evidence="2" key="1">
    <citation type="journal article" date="2019" name="Int. J. Syst. Evol. Microbiol.">
        <title>The Global Catalogue of Microorganisms (GCM) 10K type strain sequencing project: providing services to taxonomists for standard genome sequencing and annotation.</title>
        <authorList>
            <consortium name="The Broad Institute Genomics Platform"/>
            <consortium name="The Broad Institute Genome Sequencing Center for Infectious Disease"/>
            <person name="Wu L."/>
            <person name="Ma J."/>
        </authorList>
    </citation>
    <scope>NUCLEOTIDE SEQUENCE [LARGE SCALE GENOMIC DNA]</scope>
    <source>
        <strain evidence="2">CCM 8702</strain>
    </source>
</reference>
<dbReference type="Gene3D" id="2.130.10.130">
    <property type="entry name" value="Integrin alpha, N-terminal"/>
    <property type="match status" value="1"/>
</dbReference>
<sequence>MWLSVVGTAGLLLLSGCSDTLSLPDPTSLIQPPRLPADKEALRNTIDRQLPAGAVEVRAQNSSDTSAVRYEDLDGDGVNEAIVFYKPANSGENLHIMILQNQDGTWVKMLDIVGEGTTLDKLEFMDVSGDGHIDILAGFGVDGENPASAGSNVLMVYSYVRSDSQAVLETLGNKLAYSAFSLVDLNGDGRNELALINLKPNVGTDIKVYQYQDNNFQELSSLVLPNKTVTGYYNVTAGKISETQVGLVLDMIIGSGSYTQIVVMKNGILQSVLSEDSAFRDGWVKSEDVDGDGIIEIGLLNMPDGWSYFENKEDIPMLTLYSRWDGKKGLTPVREQYRDPNGRFVLQPFPESLLKNVTLNTVSIVDKYLQFVTIDTREWVEEVRFFTPAQWQNESEDKGWIKLYGTSSQVIAYRVNPDGELAADKAGVPST</sequence>
<accession>A0ABQ1ZLN6</accession>
<comment type="caution">
    <text evidence="1">The sequence shown here is derived from an EMBL/GenBank/DDBJ whole genome shotgun (WGS) entry which is preliminary data.</text>
</comment>
<gene>
    <name evidence="1" type="ORF">GCM10007362_06940</name>
</gene>
<keyword evidence="2" id="KW-1185">Reference proteome</keyword>